<evidence type="ECO:0000256" key="1">
    <source>
        <dbReference type="ARBA" id="ARBA00004496"/>
    </source>
</evidence>
<accession>A0A9D1V015</accession>
<keyword evidence="5 10" id="KW-0489">Methyltransferase</keyword>
<evidence type="ECO:0000256" key="6">
    <source>
        <dbReference type="ARBA" id="ARBA00022679"/>
    </source>
</evidence>
<dbReference type="Proteomes" id="UP000824202">
    <property type="component" value="Unassembled WGS sequence"/>
</dbReference>
<evidence type="ECO:0000259" key="12">
    <source>
        <dbReference type="Pfam" id="PF20260"/>
    </source>
</evidence>
<feature type="domain" description="Ribosomal RNA small subunit methyltransferase E methyltransferase" evidence="11">
    <location>
        <begin position="72"/>
        <end position="228"/>
    </location>
</feature>
<dbReference type="InterPro" id="IPR046887">
    <property type="entry name" value="RsmE_PUA-like"/>
</dbReference>
<sequence length="234" mass="26422">MNLFYTPDIKGDYYILSPEESKHCLRVLRMGAGDSLVLVDGQGGWYEGVIEDANVKGCGVRICRVQEHYGQRPFRMHLAIAPTKNMDRMEWMLEKCTEMGIEAITLLETAHSERKVVRMDRLEKVAVSAMKQSQKAYLPELRAVSVFRQFVSDCTERYKFIAHCHAGEKKRLDEVYVPGEDALVLIGPEGDFSTEEVAFAQAHGFVPITLGISRLRTETAGMVACHSINFMNKV</sequence>
<proteinExistence type="inferred from homology"/>
<comment type="similarity">
    <text evidence="2 10">Belongs to the RNA methyltransferase RsmE family.</text>
</comment>
<dbReference type="EMBL" id="DXFT01000111">
    <property type="protein sequence ID" value="HIX03621.1"/>
    <property type="molecule type" value="Genomic_DNA"/>
</dbReference>
<reference evidence="13" key="2">
    <citation type="submission" date="2021-04" db="EMBL/GenBank/DDBJ databases">
        <authorList>
            <person name="Gilroy R."/>
        </authorList>
    </citation>
    <scope>NUCLEOTIDE SEQUENCE</scope>
    <source>
        <strain evidence="13">23274</strain>
    </source>
</reference>
<evidence type="ECO:0000259" key="11">
    <source>
        <dbReference type="Pfam" id="PF04452"/>
    </source>
</evidence>
<dbReference type="GO" id="GO:0005737">
    <property type="term" value="C:cytoplasm"/>
    <property type="evidence" value="ECO:0007669"/>
    <property type="project" value="UniProtKB-SubCell"/>
</dbReference>
<dbReference type="PANTHER" id="PTHR30027:SF3">
    <property type="entry name" value="16S RRNA (URACIL(1498)-N(3))-METHYLTRANSFERASE"/>
    <property type="match status" value="1"/>
</dbReference>
<dbReference type="GO" id="GO:0070042">
    <property type="term" value="F:rRNA (uridine-N3-)-methyltransferase activity"/>
    <property type="evidence" value="ECO:0007669"/>
    <property type="project" value="TreeGrafter"/>
</dbReference>
<keyword evidence="4 10" id="KW-0698">rRNA processing</keyword>
<dbReference type="SUPFAM" id="SSF75217">
    <property type="entry name" value="alpha/beta knot"/>
    <property type="match status" value="1"/>
</dbReference>
<dbReference type="Pfam" id="PF04452">
    <property type="entry name" value="Methyltrans_RNA"/>
    <property type="match status" value="1"/>
</dbReference>
<dbReference type="Gene3D" id="3.40.1280.10">
    <property type="match status" value="1"/>
</dbReference>
<dbReference type="Pfam" id="PF20260">
    <property type="entry name" value="PUA_4"/>
    <property type="match status" value="1"/>
</dbReference>
<evidence type="ECO:0000256" key="4">
    <source>
        <dbReference type="ARBA" id="ARBA00022552"/>
    </source>
</evidence>
<gene>
    <name evidence="13" type="ORF">H9863_05845</name>
</gene>
<organism evidence="13 14">
    <name type="scientific">Candidatus Odoribacter faecigallinarum</name>
    <dbReference type="NCBI Taxonomy" id="2838706"/>
    <lineage>
        <taxon>Bacteria</taxon>
        <taxon>Pseudomonadati</taxon>
        <taxon>Bacteroidota</taxon>
        <taxon>Bacteroidia</taxon>
        <taxon>Bacteroidales</taxon>
        <taxon>Odoribacteraceae</taxon>
        <taxon>Odoribacter</taxon>
    </lineage>
</organism>
<dbReference type="Gene3D" id="2.40.240.20">
    <property type="entry name" value="Hypothetical PUA domain-like, domain 1"/>
    <property type="match status" value="1"/>
</dbReference>
<feature type="domain" description="Ribosomal RNA small subunit methyltransferase E PUA-like" evidence="12">
    <location>
        <begin position="17"/>
        <end position="62"/>
    </location>
</feature>
<evidence type="ECO:0000256" key="10">
    <source>
        <dbReference type="PIRNR" id="PIRNR015601"/>
    </source>
</evidence>
<dbReference type="InterPro" id="IPR046886">
    <property type="entry name" value="RsmE_MTase_dom"/>
</dbReference>
<name>A0A9D1V015_9BACT</name>
<dbReference type="EC" id="2.1.1.193" evidence="10"/>
<dbReference type="NCBIfam" id="TIGR00046">
    <property type="entry name" value="RsmE family RNA methyltransferase"/>
    <property type="match status" value="1"/>
</dbReference>
<comment type="subcellular location">
    <subcellularLocation>
        <location evidence="1 10">Cytoplasm</location>
    </subcellularLocation>
</comment>
<dbReference type="InterPro" id="IPR015947">
    <property type="entry name" value="PUA-like_sf"/>
</dbReference>
<dbReference type="SUPFAM" id="SSF88697">
    <property type="entry name" value="PUA domain-like"/>
    <property type="match status" value="1"/>
</dbReference>
<protein>
    <recommendedName>
        <fullName evidence="10">Ribosomal RNA small subunit methyltransferase E</fullName>
        <ecNumber evidence="10">2.1.1.193</ecNumber>
    </recommendedName>
</protein>
<evidence type="ECO:0000256" key="7">
    <source>
        <dbReference type="ARBA" id="ARBA00022691"/>
    </source>
</evidence>
<keyword evidence="3 10" id="KW-0963">Cytoplasm</keyword>
<comment type="catalytic activity">
    <reaction evidence="9 10">
        <text>uridine(1498) in 16S rRNA + S-adenosyl-L-methionine = N(3)-methyluridine(1498) in 16S rRNA + S-adenosyl-L-homocysteine + H(+)</text>
        <dbReference type="Rhea" id="RHEA:42920"/>
        <dbReference type="Rhea" id="RHEA-COMP:10283"/>
        <dbReference type="Rhea" id="RHEA-COMP:10284"/>
        <dbReference type="ChEBI" id="CHEBI:15378"/>
        <dbReference type="ChEBI" id="CHEBI:57856"/>
        <dbReference type="ChEBI" id="CHEBI:59789"/>
        <dbReference type="ChEBI" id="CHEBI:65315"/>
        <dbReference type="ChEBI" id="CHEBI:74502"/>
        <dbReference type="EC" id="2.1.1.193"/>
    </reaction>
</comment>
<evidence type="ECO:0000256" key="2">
    <source>
        <dbReference type="ARBA" id="ARBA00005528"/>
    </source>
</evidence>
<dbReference type="InterPro" id="IPR029028">
    <property type="entry name" value="Alpha/beta_knot_MTases"/>
</dbReference>
<dbReference type="PIRSF" id="PIRSF015601">
    <property type="entry name" value="MTase_slr0722"/>
    <property type="match status" value="1"/>
</dbReference>
<dbReference type="AlphaFoldDB" id="A0A9D1V015"/>
<comment type="caution">
    <text evidence="13">The sequence shown here is derived from an EMBL/GenBank/DDBJ whole genome shotgun (WGS) entry which is preliminary data.</text>
</comment>
<comment type="function">
    <text evidence="8 10">Specifically methylates the N3 position of the uracil ring of uridine 1498 (m3U1498) in 16S rRNA. Acts on the fully assembled 30S ribosomal subunit.</text>
</comment>
<evidence type="ECO:0000256" key="9">
    <source>
        <dbReference type="ARBA" id="ARBA00047944"/>
    </source>
</evidence>
<reference evidence="13" key="1">
    <citation type="journal article" date="2021" name="PeerJ">
        <title>Extensive microbial diversity within the chicken gut microbiome revealed by metagenomics and culture.</title>
        <authorList>
            <person name="Gilroy R."/>
            <person name="Ravi A."/>
            <person name="Getino M."/>
            <person name="Pursley I."/>
            <person name="Horton D.L."/>
            <person name="Alikhan N.F."/>
            <person name="Baker D."/>
            <person name="Gharbi K."/>
            <person name="Hall N."/>
            <person name="Watson M."/>
            <person name="Adriaenssens E.M."/>
            <person name="Foster-Nyarko E."/>
            <person name="Jarju S."/>
            <person name="Secka A."/>
            <person name="Antonio M."/>
            <person name="Oren A."/>
            <person name="Chaudhuri R.R."/>
            <person name="La Ragione R."/>
            <person name="Hildebrand F."/>
            <person name="Pallen M.J."/>
        </authorList>
    </citation>
    <scope>NUCLEOTIDE SEQUENCE</scope>
    <source>
        <strain evidence="13">23274</strain>
    </source>
</reference>
<evidence type="ECO:0000256" key="3">
    <source>
        <dbReference type="ARBA" id="ARBA00022490"/>
    </source>
</evidence>
<keyword evidence="7 10" id="KW-0949">S-adenosyl-L-methionine</keyword>
<dbReference type="CDD" id="cd18084">
    <property type="entry name" value="RsmE-like"/>
    <property type="match status" value="1"/>
</dbReference>
<keyword evidence="6 10" id="KW-0808">Transferase</keyword>
<dbReference type="NCBIfam" id="NF008702">
    <property type="entry name" value="PRK11713.6-1"/>
    <property type="match status" value="1"/>
</dbReference>
<dbReference type="InterPro" id="IPR006700">
    <property type="entry name" value="RsmE"/>
</dbReference>
<evidence type="ECO:0000256" key="5">
    <source>
        <dbReference type="ARBA" id="ARBA00022603"/>
    </source>
</evidence>
<dbReference type="GO" id="GO:0070475">
    <property type="term" value="P:rRNA base methylation"/>
    <property type="evidence" value="ECO:0007669"/>
    <property type="project" value="TreeGrafter"/>
</dbReference>
<evidence type="ECO:0000256" key="8">
    <source>
        <dbReference type="ARBA" id="ARBA00025699"/>
    </source>
</evidence>
<evidence type="ECO:0000313" key="13">
    <source>
        <dbReference type="EMBL" id="HIX03621.1"/>
    </source>
</evidence>
<dbReference type="InterPro" id="IPR029026">
    <property type="entry name" value="tRNA_m1G_MTases_N"/>
</dbReference>
<dbReference type="PANTHER" id="PTHR30027">
    <property type="entry name" value="RIBOSOMAL RNA SMALL SUBUNIT METHYLTRANSFERASE E"/>
    <property type="match status" value="1"/>
</dbReference>
<evidence type="ECO:0000313" key="14">
    <source>
        <dbReference type="Proteomes" id="UP000824202"/>
    </source>
</evidence>